<dbReference type="AlphaFoldDB" id="A0A1D3TUW8"/>
<accession>A0A1D3TUW8</accession>
<dbReference type="Pfam" id="PF02361">
    <property type="entry name" value="CbiQ"/>
    <property type="match status" value="1"/>
</dbReference>
<dbReference type="PANTHER" id="PTHR34857">
    <property type="entry name" value="SLL0384 PROTEIN"/>
    <property type="match status" value="1"/>
</dbReference>
<evidence type="ECO:0000256" key="6">
    <source>
        <dbReference type="ARBA" id="ARBA00022692"/>
    </source>
</evidence>
<dbReference type="InterPro" id="IPR003339">
    <property type="entry name" value="ABC/ECF_trnsptr_transmembrane"/>
</dbReference>
<keyword evidence="6 9" id="KW-0812">Transmembrane</keyword>
<protein>
    <recommendedName>
        <fullName evidence="3 9">Energy-coupling factor transporter transmembrane protein EcfT</fullName>
        <shortName evidence="9">ECF transporter T component EcfT</shortName>
    </recommendedName>
</protein>
<evidence type="ECO:0000256" key="9">
    <source>
        <dbReference type="HAMAP-Rule" id="MF_01461"/>
    </source>
</evidence>
<dbReference type="OrthoDB" id="8075495at2"/>
<evidence type="ECO:0000256" key="1">
    <source>
        <dbReference type="ARBA" id="ARBA00004651"/>
    </source>
</evidence>
<dbReference type="InterPro" id="IPR051611">
    <property type="entry name" value="ECF_transporter_component"/>
</dbReference>
<evidence type="ECO:0000256" key="5">
    <source>
        <dbReference type="ARBA" id="ARBA00022475"/>
    </source>
</evidence>
<dbReference type="RefSeq" id="WP_091234480.1">
    <property type="nucleotide sequence ID" value="NZ_FMKA01000014.1"/>
</dbReference>
<keyword evidence="8 9" id="KW-0472">Membrane</keyword>
<dbReference type="HAMAP" id="MF_01461">
    <property type="entry name" value="EcfT"/>
    <property type="match status" value="1"/>
</dbReference>
<comment type="similarity">
    <text evidence="2 9">Belongs to the energy-coupling factor EcfT family.</text>
</comment>
<dbReference type="STRING" id="1619234.SAMN05421730_101480"/>
<keyword evidence="5 9" id="KW-1003">Cell membrane</keyword>
<feature type="transmembrane region" description="Helical" evidence="9">
    <location>
        <begin position="68"/>
        <end position="88"/>
    </location>
</feature>
<proteinExistence type="inferred from homology"/>
<dbReference type="GO" id="GO:0022857">
    <property type="term" value="F:transmembrane transporter activity"/>
    <property type="evidence" value="ECO:0007669"/>
    <property type="project" value="UniProtKB-UniRule"/>
</dbReference>
<evidence type="ECO:0000256" key="2">
    <source>
        <dbReference type="ARBA" id="ARBA00005660"/>
    </source>
</evidence>
<dbReference type="EMBL" id="FMKA01000014">
    <property type="protein sequence ID" value="SCP97890.1"/>
    <property type="molecule type" value="Genomic_DNA"/>
</dbReference>
<sequence>MIRDITLGQYYPIDSVIHRLDPRVKLVSTLIFVISLFMFKNFSGYIAATLFLFGIIKLSKVPFRYMVKGLKAVLILLMITVVFNLFLTPGKPIFEFWIVTITDEGLKTAGFMAIRLTYLIIGSSIMTLTTTPNNLTDGLEDLMRPLSKVRVPVHEIAMMMSIALRFIPILLEETDKIMKAQIARGADFESGNIVQKAKSLVPLLVPLFVSAFRRANDLAMAMEARCYRGGEGRTKMKPLIYQANDYRAYALNAAYLIAVIVIQRL</sequence>
<reference evidence="10 11" key="1">
    <citation type="submission" date="2016-09" db="EMBL/GenBank/DDBJ databases">
        <authorList>
            <person name="Capua I."/>
            <person name="De Benedictis P."/>
            <person name="Joannis T."/>
            <person name="Lombin L.H."/>
            <person name="Cattoli G."/>
        </authorList>
    </citation>
    <scope>NUCLEOTIDE SEQUENCE [LARGE SCALE GENOMIC DNA]</scope>
    <source>
        <strain evidence="10 11">GluBS11</strain>
    </source>
</reference>
<feature type="transmembrane region" description="Helical" evidence="9">
    <location>
        <begin position="30"/>
        <end position="56"/>
    </location>
</feature>
<comment type="subcellular location">
    <subcellularLocation>
        <location evidence="1 9">Cell membrane</location>
        <topology evidence="1 9">Multi-pass membrane protein</topology>
    </subcellularLocation>
</comment>
<name>A0A1D3TUW8_9FIRM</name>
<gene>
    <name evidence="9" type="primary">ecfT</name>
    <name evidence="10" type="ORF">SAMN05421730_101480</name>
</gene>
<evidence type="ECO:0000256" key="8">
    <source>
        <dbReference type="ARBA" id="ARBA00023136"/>
    </source>
</evidence>
<dbReference type="Proteomes" id="UP000199315">
    <property type="component" value="Unassembled WGS sequence"/>
</dbReference>
<keyword evidence="4 9" id="KW-0813">Transport</keyword>
<evidence type="ECO:0000256" key="3">
    <source>
        <dbReference type="ARBA" id="ARBA00014042"/>
    </source>
</evidence>
<evidence type="ECO:0000313" key="10">
    <source>
        <dbReference type="EMBL" id="SCP97890.1"/>
    </source>
</evidence>
<comment type="function">
    <text evidence="9">Transmembrane (T) component of an energy-coupling factor (ECF) ABC-transporter complex. Unlike classic ABC transporters this ECF transporter provides the energy necessary to transport a number of different substrates.</text>
</comment>
<evidence type="ECO:0000256" key="4">
    <source>
        <dbReference type="ARBA" id="ARBA00022448"/>
    </source>
</evidence>
<comment type="caution">
    <text evidence="9">Lacks conserved residue(s) required for the propagation of feature annotation.</text>
</comment>
<evidence type="ECO:0000256" key="7">
    <source>
        <dbReference type="ARBA" id="ARBA00022989"/>
    </source>
</evidence>
<keyword evidence="11" id="KW-1185">Reference proteome</keyword>
<comment type="subunit">
    <text evidence="9">Forms a stable energy-coupling factor (ECF) transporter complex composed of 2 membrane-embedded substrate-binding proteins (S component), 2 ATP-binding proteins (A component) and 2 transmembrane proteins (T component).</text>
</comment>
<organism evidence="10 11">
    <name type="scientific">Anaerobium acetethylicum</name>
    <dbReference type="NCBI Taxonomy" id="1619234"/>
    <lineage>
        <taxon>Bacteria</taxon>
        <taxon>Bacillati</taxon>
        <taxon>Bacillota</taxon>
        <taxon>Clostridia</taxon>
        <taxon>Lachnospirales</taxon>
        <taxon>Lachnospiraceae</taxon>
        <taxon>Anaerobium</taxon>
    </lineage>
</organism>
<evidence type="ECO:0000313" key="11">
    <source>
        <dbReference type="Proteomes" id="UP000199315"/>
    </source>
</evidence>
<dbReference type="PANTHER" id="PTHR34857:SF2">
    <property type="entry name" value="SLL0384 PROTEIN"/>
    <property type="match status" value="1"/>
</dbReference>
<keyword evidence="7 9" id="KW-1133">Transmembrane helix</keyword>
<dbReference type="InterPro" id="IPR024919">
    <property type="entry name" value="EcfT"/>
</dbReference>
<dbReference type="CDD" id="cd16914">
    <property type="entry name" value="EcfT"/>
    <property type="match status" value="1"/>
</dbReference>
<dbReference type="GO" id="GO:0005886">
    <property type="term" value="C:plasma membrane"/>
    <property type="evidence" value="ECO:0007669"/>
    <property type="project" value="UniProtKB-SubCell"/>
</dbReference>